<proteinExistence type="predicted"/>
<dbReference type="eggNOG" id="ENOG503308U">
    <property type="taxonomic scope" value="Bacteria"/>
</dbReference>
<keyword evidence="2" id="KW-1185">Reference proteome</keyword>
<reference evidence="1 2" key="1">
    <citation type="submission" date="2012-02" db="EMBL/GenBank/DDBJ databases">
        <title>Improved High-Quality Draft genome of Joostella marina DSM 19592.</title>
        <authorList>
            <consortium name="US DOE Joint Genome Institute (JGI-PGF)"/>
            <person name="Lucas S."/>
            <person name="Copeland A."/>
            <person name="Lapidus A."/>
            <person name="Bruce D."/>
            <person name="Goodwin L."/>
            <person name="Pitluck S."/>
            <person name="Peters L."/>
            <person name="Chertkov O."/>
            <person name="Ovchinnikova G."/>
            <person name="Kyrpides N."/>
            <person name="Mavromatis K."/>
            <person name="Detter J.C."/>
            <person name="Han C."/>
            <person name="Land M."/>
            <person name="Hauser L."/>
            <person name="Markowitz V."/>
            <person name="Cheng J.-F."/>
            <person name="Hugenholtz P."/>
            <person name="Woyke T."/>
            <person name="Wu D."/>
            <person name="Tindall B."/>
            <person name="Brambilla E."/>
            <person name="Klenk H.-P."/>
            <person name="Eisen J.A."/>
        </authorList>
    </citation>
    <scope>NUCLEOTIDE SEQUENCE [LARGE SCALE GENOMIC DNA]</scope>
    <source>
        <strain evidence="1 2">DSM 19592</strain>
    </source>
</reference>
<dbReference type="EMBL" id="JH651380">
    <property type="protein sequence ID" value="EIJ37134.1"/>
    <property type="molecule type" value="Genomic_DNA"/>
</dbReference>
<name>I3C0J1_9FLAO</name>
<dbReference type="HOGENOM" id="CLU_138425_0_0_10"/>
<evidence type="ECO:0000313" key="2">
    <source>
        <dbReference type="Proteomes" id="UP000004690"/>
    </source>
</evidence>
<organism evidence="1 2">
    <name type="scientific">Galbibacter orientalis DSM 19592</name>
    <dbReference type="NCBI Taxonomy" id="926559"/>
    <lineage>
        <taxon>Bacteria</taxon>
        <taxon>Pseudomonadati</taxon>
        <taxon>Bacteroidota</taxon>
        <taxon>Flavobacteriia</taxon>
        <taxon>Flavobacteriales</taxon>
        <taxon>Flavobacteriaceae</taxon>
        <taxon>Galbibacter</taxon>
    </lineage>
</organism>
<dbReference type="Proteomes" id="UP000004690">
    <property type="component" value="Unassembled WGS sequence"/>
</dbReference>
<evidence type="ECO:0000313" key="1">
    <source>
        <dbReference type="EMBL" id="EIJ37134.1"/>
    </source>
</evidence>
<dbReference type="OrthoDB" id="2989760at2"/>
<dbReference type="STRING" id="926559.JoomaDRAFT_0072"/>
<gene>
    <name evidence="1" type="ORF">JoomaDRAFT_0072</name>
</gene>
<dbReference type="AlphaFoldDB" id="I3C0J1"/>
<accession>I3C0J1</accession>
<protein>
    <submittedName>
        <fullName evidence="1">Uncharacterized protein</fullName>
    </submittedName>
</protein>
<dbReference type="RefSeq" id="WP_008615794.1">
    <property type="nucleotide sequence ID" value="NZ_JH651380.1"/>
</dbReference>
<sequence>MQIFAEKITFSKKPISIPPEYRPSYSIALIVLILKICCQGSKSSLLKLHLINWALKSNENKDSIKKFIRSNYNESSKTWGIEPSLNRALNFSVHEGICKIENGKYLLEEKGDIFYSKILADSNFLNEEIEFLKFLGKRKITDNRIESIYKKWKIQNA</sequence>